<name>A0AAD6WVU8_9AGAR</name>
<protein>
    <submittedName>
        <fullName evidence="1">Uncharacterized protein</fullName>
    </submittedName>
</protein>
<sequence length="140" mass="15683">MTTFATFAQRNIASPLELPLPIPDLNEDLASLQLRMFSYEQLASARDEDQYEEGARLLIGLKDYVFDVTSLKAFIGPQGPLNNYPWRDISWALVKSSNLASDTANQGYNNFSPENLKSLDDWTAVFLRRFVVVGMLSGTA</sequence>
<dbReference type="EMBL" id="JARJCM010000157">
    <property type="protein sequence ID" value="KAJ7025221.1"/>
    <property type="molecule type" value="Genomic_DNA"/>
</dbReference>
<dbReference type="AlphaFoldDB" id="A0AAD6WVU8"/>
<keyword evidence="2" id="KW-1185">Reference proteome</keyword>
<reference evidence="1" key="1">
    <citation type="submission" date="2023-03" db="EMBL/GenBank/DDBJ databases">
        <title>Massive genome expansion in bonnet fungi (Mycena s.s.) driven by repeated elements and novel gene families across ecological guilds.</title>
        <authorList>
            <consortium name="Lawrence Berkeley National Laboratory"/>
            <person name="Harder C.B."/>
            <person name="Miyauchi S."/>
            <person name="Viragh M."/>
            <person name="Kuo A."/>
            <person name="Thoen E."/>
            <person name="Andreopoulos B."/>
            <person name="Lu D."/>
            <person name="Skrede I."/>
            <person name="Drula E."/>
            <person name="Henrissat B."/>
            <person name="Morin E."/>
            <person name="Kohler A."/>
            <person name="Barry K."/>
            <person name="LaButti K."/>
            <person name="Morin E."/>
            <person name="Salamov A."/>
            <person name="Lipzen A."/>
            <person name="Mereny Z."/>
            <person name="Hegedus B."/>
            <person name="Baldrian P."/>
            <person name="Stursova M."/>
            <person name="Weitz H."/>
            <person name="Taylor A."/>
            <person name="Grigoriev I.V."/>
            <person name="Nagy L.G."/>
            <person name="Martin F."/>
            <person name="Kauserud H."/>
        </authorList>
    </citation>
    <scope>NUCLEOTIDE SEQUENCE</scope>
    <source>
        <strain evidence="1">CBHHK200</strain>
    </source>
</reference>
<dbReference type="Gene3D" id="3.10.120.10">
    <property type="entry name" value="Cytochrome b5-like heme/steroid binding domain"/>
    <property type="match status" value="1"/>
</dbReference>
<gene>
    <name evidence="1" type="ORF">C8F04DRAFT_1129323</name>
</gene>
<evidence type="ECO:0000313" key="1">
    <source>
        <dbReference type="EMBL" id="KAJ7025221.1"/>
    </source>
</evidence>
<evidence type="ECO:0000313" key="2">
    <source>
        <dbReference type="Proteomes" id="UP001218188"/>
    </source>
</evidence>
<dbReference type="InterPro" id="IPR036400">
    <property type="entry name" value="Cyt_B5-like_heme/steroid_sf"/>
</dbReference>
<dbReference type="Proteomes" id="UP001218188">
    <property type="component" value="Unassembled WGS sequence"/>
</dbReference>
<proteinExistence type="predicted"/>
<accession>A0AAD6WVU8</accession>
<dbReference type="SUPFAM" id="SSF55856">
    <property type="entry name" value="Cytochrome b5-like heme/steroid binding domain"/>
    <property type="match status" value="1"/>
</dbReference>
<organism evidence="1 2">
    <name type="scientific">Mycena alexandri</name>
    <dbReference type="NCBI Taxonomy" id="1745969"/>
    <lineage>
        <taxon>Eukaryota</taxon>
        <taxon>Fungi</taxon>
        <taxon>Dikarya</taxon>
        <taxon>Basidiomycota</taxon>
        <taxon>Agaricomycotina</taxon>
        <taxon>Agaricomycetes</taxon>
        <taxon>Agaricomycetidae</taxon>
        <taxon>Agaricales</taxon>
        <taxon>Marasmiineae</taxon>
        <taxon>Mycenaceae</taxon>
        <taxon>Mycena</taxon>
    </lineage>
</organism>
<comment type="caution">
    <text evidence="1">The sequence shown here is derived from an EMBL/GenBank/DDBJ whole genome shotgun (WGS) entry which is preliminary data.</text>
</comment>